<dbReference type="RefSeq" id="WP_233719661.1">
    <property type="nucleotide sequence ID" value="NZ_JAJUWU010000009.1"/>
</dbReference>
<protein>
    <submittedName>
        <fullName evidence="6">ABC transporter substrate-binding protein</fullName>
    </submittedName>
</protein>
<dbReference type="Gene3D" id="3.10.105.10">
    <property type="entry name" value="Dipeptide-binding Protein, Domain 3"/>
    <property type="match status" value="1"/>
</dbReference>
<evidence type="ECO:0000313" key="7">
    <source>
        <dbReference type="Proteomes" id="UP001139035"/>
    </source>
</evidence>
<dbReference type="NCBIfam" id="TIGR01409">
    <property type="entry name" value="TAT_signal_seq"/>
    <property type="match status" value="1"/>
</dbReference>
<evidence type="ECO:0000259" key="5">
    <source>
        <dbReference type="Pfam" id="PF00496"/>
    </source>
</evidence>
<dbReference type="InterPro" id="IPR000914">
    <property type="entry name" value="SBP_5_dom"/>
</dbReference>
<gene>
    <name evidence="6" type="ORF">LZD57_10935</name>
</gene>
<evidence type="ECO:0000256" key="1">
    <source>
        <dbReference type="ARBA" id="ARBA00004418"/>
    </source>
</evidence>
<keyword evidence="4" id="KW-0732">Signal</keyword>
<evidence type="ECO:0000256" key="2">
    <source>
        <dbReference type="ARBA" id="ARBA00005695"/>
    </source>
</evidence>
<dbReference type="InterPro" id="IPR030678">
    <property type="entry name" value="Peptide/Ni-bd"/>
</dbReference>
<dbReference type="InterPro" id="IPR006311">
    <property type="entry name" value="TAT_signal"/>
</dbReference>
<dbReference type="PANTHER" id="PTHR30290">
    <property type="entry name" value="PERIPLASMIC BINDING COMPONENT OF ABC TRANSPORTER"/>
    <property type="match status" value="1"/>
</dbReference>
<dbReference type="EMBL" id="JAJUWU010000009">
    <property type="protein sequence ID" value="MCE7028503.1"/>
    <property type="molecule type" value="Genomic_DNA"/>
</dbReference>
<comment type="subcellular location">
    <subcellularLocation>
        <location evidence="1">Periplasm</location>
    </subcellularLocation>
</comment>
<dbReference type="PANTHER" id="PTHR30290:SF9">
    <property type="entry name" value="OLIGOPEPTIDE-BINDING PROTEIN APPA"/>
    <property type="match status" value="1"/>
</dbReference>
<dbReference type="GO" id="GO:1904680">
    <property type="term" value="F:peptide transmembrane transporter activity"/>
    <property type="evidence" value="ECO:0007669"/>
    <property type="project" value="TreeGrafter"/>
</dbReference>
<keyword evidence="7" id="KW-1185">Reference proteome</keyword>
<evidence type="ECO:0000313" key="6">
    <source>
        <dbReference type="EMBL" id="MCE7028503.1"/>
    </source>
</evidence>
<dbReference type="Proteomes" id="UP001139035">
    <property type="component" value="Unassembled WGS sequence"/>
</dbReference>
<dbReference type="PROSITE" id="PS51318">
    <property type="entry name" value="TAT"/>
    <property type="match status" value="1"/>
</dbReference>
<dbReference type="AlphaFoldDB" id="A0A9X1P374"/>
<dbReference type="GO" id="GO:0030288">
    <property type="term" value="C:outer membrane-bounded periplasmic space"/>
    <property type="evidence" value="ECO:0007669"/>
    <property type="project" value="UniProtKB-ARBA"/>
</dbReference>
<dbReference type="CDD" id="cd00995">
    <property type="entry name" value="PBP2_NikA_DppA_OppA_like"/>
    <property type="match status" value="1"/>
</dbReference>
<dbReference type="InterPro" id="IPR019546">
    <property type="entry name" value="TAT_signal_bac_arc"/>
</dbReference>
<sequence length="542" mass="59657">MTRDTGEKIDHKAVLAARLSSRIGRRSFLKGVGVGAGALAAAGLGLTPDLARADQAGHIRIASLSHIDTLDPHFTFFLSAVQVINNIHNGLLKVTFDGEAVKFEPDLAATWDMEDDTTHLFKLHEGVKFHDGTACDAEAVKFSLMRVKSGEPKSPHAWKLELLDEIEIVDPLTLRLKFSKPYAFLPVALTGSTGRAGTIVSPAAVEKYGMDYGRNPVGTGPFKFVSWKDNDAIELEANPDYFEAGMPKLAKASFMLINEPSTAVAALVSGQIEGMNDCPLQLVNQVKQVPTVNLYGGVEGNYTYVGMNTRKAPFDDVDLRRAVAFAIDRDAVVKQGYFGLAQQAFTPISPPMTGFYDPNIAESDRGQRFDLAKAKEFRAKAKTQGDIEVTYIMTEDGPGGTRVAQTLAPMLAEIGIKVKLELLEPAAWVKRMKDGDFEILDFRWWADLDPEETLYPEFKSGGSWNYWGWENAEFDRLCIEAGATIDQAKRAELYREAEDHLMDEAPVAMLAHIPVYKAFAKKVEGFQYVPCDLVNLHTVSIG</sequence>
<dbReference type="InterPro" id="IPR039424">
    <property type="entry name" value="SBP_5"/>
</dbReference>
<dbReference type="PIRSF" id="PIRSF002741">
    <property type="entry name" value="MppA"/>
    <property type="match status" value="1"/>
</dbReference>
<dbReference type="Gene3D" id="3.90.76.10">
    <property type="entry name" value="Dipeptide-binding Protein, Domain 1"/>
    <property type="match status" value="1"/>
</dbReference>
<comment type="similarity">
    <text evidence="2">Belongs to the bacterial solute-binding protein 5 family.</text>
</comment>
<feature type="domain" description="Solute-binding protein family 5" evidence="5">
    <location>
        <begin position="102"/>
        <end position="463"/>
    </location>
</feature>
<reference evidence="6" key="1">
    <citation type="submission" date="2022-01" db="EMBL/GenBank/DDBJ databases">
        <title>Jiella avicenniae sp. nov., a novel endophytic bacterium isolated from bark of Avicennia marina.</title>
        <authorList>
            <person name="Tuo L."/>
        </authorList>
    </citation>
    <scope>NUCLEOTIDE SEQUENCE</scope>
    <source>
        <strain evidence="6">CBK1P-4</strain>
    </source>
</reference>
<dbReference type="GO" id="GO:0043190">
    <property type="term" value="C:ATP-binding cassette (ABC) transporter complex"/>
    <property type="evidence" value="ECO:0007669"/>
    <property type="project" value="InterPro"/>
</dbReference>
<organism evidence="6 7">
    <name type="scientific">Jiella avicenniae</name>
    <dbReference type="NCBI Taxonomy" id="2907202"/>
    <lineage>
        <taxon>Bacteria</taxon>
        <taxon>Pseudomonadati</taxon>
        <taxon>Pseudomonadota</taxon>
        <taxon>Alphaproteobacteria</taxon>
        <taxon>Hyphomicrobiales</taxon>
        <taxon>Aurantimonadaceae</taxon>
        <taxon>Jiella</taxon>
    </lineage>
</organism>
<accession>A0A9X1P374</accession>
<evidence type="ECO:0000256" key="3">
    <source>
        <dbReference type="ARBA" id="ARBA00022448"/>
    </source>
</evidence>
<proteinExistence type="inferred from homology"/>
<dbReference type="Pfam" id="PF00496">
    <property type="entry name" value="SBP_bac_5"/>
    <property type="match status" value="1"/>
</dbReference>
<name>A0A9X1P374_9HYPH</name>
<comment type="caution">
    <text evidence="6">The sequence shown here is derived from an EMBL/GenBank/DDBJ whole genome shotgun (WGS) entry which is preliminary data.</text>
</comment>
<dbReference type="GO" id="GO:0015833">
    <property type="term" value="P:peptide transport"/>
    <property type="evidence" value="ECO:0007669"/>
    <property type="project" value="TreeGrafter"/>
</dbReference>
<keyword evidence="3" id="KW-0813">Transport</keyword>
<dbReference type="Gene3D" id="3.40.190.10">
    <property type="entry name" value="Periplasmic binding protein-like II"/>
    <property type="match status" value="1"/>
</dbReference>
<evidence type="ECO:0000256" key="4">
    <source>
        <dbReference type="ARBA" id="ARBA00022729"/>
    </source>
</evidence>
<dbReference type="SUPFAM" id="SSF53850">
    <property type="entry name" value="Periplasmic binding protein-like II"/>
    <property type="match status" value="1"/>
</dbReference>